<feature type="region of interest" description="Disordered" evidence="2">
    <location>
        <begin position="753"/>
        <end position="780"/>
    </location>
</feature>
<dbReference type="InterPro" id="IPR050302">
    <property type="entry name" value="Rab_GAP_TBC_domain"/>
</dbReference>
<feature type="compositionally biased region" description="Acidic residues" evidence="2">
    <location>
        <begin position="78"/>
        <end position="88"/>
    </location>
</feature>
<dbReference type="PROSITE" id="PS50086">
    <property type="entry name" value="TBC_RABGAP"/>
    <property type="match status" value="1"/>
</dbReference>
<dbReference type="OrthoDB" id="17687at2759"/>
<dbReference type="Gene3D" id="1.10.8.270">
    <property type="entry name" value="putative rabgap domain of human tbc1 domain family member 14 like domains"/>
    <property type="match status" value="1"/>
</dbReference>
<feature type="compositionally biased region" description="Basic and acidic residues" evidence="2">
    <location>
        <begin position="508"/>
        <end position="523"/>
    </location>
</feature>
<accession>A0A1Y1HZL0</accession>
<dbReference type="FunFam" id="1.10.8.270:FF:000018">
    <property type="entry name" value="Ypt/Rab-GAP domain of gyp1p superfamily protein"/>
    <property type="match status" value="1"/>
</dbReference>
<feature type="domain" description="Rab-GAP TBC" evidence="3">
    <location>
        <begin position="220"/>
        <end position="436"/>
    </location>
</feature>
<feature type="region of interest" description="Disordered" evidence="2">
    <location>
        <begin position="140"/>
        <end position="208"/>
    </location>
</feature>
<protein>
    <submittedName>
        <fullName evidence="4">GTPase activating protein</fullName>
    </submittedName>
</protein>
<dbReference type="SUPFAM" id="SSF47923">
    <property type="entry name" value="Ypt/Rab-GAP domain of gyp1p"/>
    <property type="match status" value="2"/>
</dbReference>
<proteinExistence type="predicted"/>
<evidence type="ECO:0000256" key="2">
    <source>
        <dbReference type="SAM" id="MobiDB-lite"/>
    </source>
</evidence>
<feature type="region of interest" description="Disordered" evidence="2">
    <location>
        <begin position="798"/>
        <end position="849"/>
    </location>
</feature>
<dbReference type="InterPro" id="IPR035969">
    <property type="entry name" value="Rab-GAP_TBC_sf"/>
</dbReference>
<evidence type="ECO:0000313" key="4">
    <source>
        <dbReference type="EMBL" id="GAQ82371.1"/>
    </source>
</evidence>
<feature type="region of interest" description="Disordered" evidence="2">
    <location>
        <begin position="52"/>
        <end position="122"/>
    </location>
</feature>
<reference evidence="4 5" key="1">
    <citation type="journal article" date="2014" name="Nat. Commun.">
        <title>Klebsormidium flaccidum genome reveals primary factors for plant terrestrial adaptation.</title>
        <authorList>
            <person name="Hori K."/>
            <person name="Maruyama F."/>
            <person name="Fujisawa T."/>
            <person name="Togashi T."/>
            <person name="Yamamoto N."/>
            <person name="Seo M."/>
            <person name="Sato S."/>
            <person name="Yamada T."/>
            <person name="Mori H."/>
            <person name="Tajima N."/>
            <person name="Moriyama T."/>
            <person name="Ikeuchi M."/>
            <person name="Watanabe M."/>
            <person name="Wada H."/>
            <person name="Kobayashi K."/>
            <person name="Saito M."/>
            <person name="Masuda T."/>
            <person name="Sasaki-Sekimoto Y."/>
            <person name="Mashiguchi K."/>
            <person name="Awai K."/>
            <person name="Shimojima M."/>
            <person name="Masuda S."/>
            <person name="Iwai M."/>
            <person name="Nobusawa T."/>
            <person name="Narise T."/>
            <person name="Kondo S."/>
            <person name="Saito H."/>
            <person name="Sato R."/>
            <person name="Murakawa M."/>
            <person name="Ihara Y."/>
            <person name="Oshima-Yamada Y."/>
            <person name="Ohtaka K."/>
            <person name="Satoh M."/>
            <person name="Sonobe K."/>
            <person name="Ishii M."/>
            <person name="Ohtani R."/>
            <person name="Kanamori-Sato M."/>
            <person name="Honoki R."/>
            <person name="Miyazaki D."/>
            <person name="Mochizuki H."/>
            <person name="Umetsu J."/>
            <person name="Higashi K."/>
            <person name="Shibata D."/>
            <person name="Kamiya Y."/>
            <person name="Sato N."/>
            <person name="Nakamura Y."/>
            <person name="Tabata S."/>
            <person name="Ida S."/>
            <person name="Kurokawa K."/>
            <person name="Ohta H."/>
        </authorList>
    </citation>
    <scope>NUCLEOTIDE SEQUENCE [LARGE SCALE GENOMIC DNA]</scope>
    <source>
        <strain evidence="4 5">NIES-2285</strain>
    </source>
</reference>
<gene>
    <name evidence="4" type="ORF">KFL_001090190</name>
</gene>
<dbReference type="AlphaFoldDB" id="A0A1Y1HZL0"/>
<evidence type="ECO:0000259" key="3">
    <source>
        <dbReference type="PROSITE" id="PS50086"/>
    </source>
</evidence>
<feature type="region of interest" description="Disordered" evidence="2">
    <location>
        <begin position="506"/>
        <end position="596"/>
    </location>
</feature>
<dbReference type="GO" id="GO:0005096">
    <property type="term" value="F:GTPase activator activity"/>
    <property type="evidence" value="ECO:0000318"/>
    <property type="project" value="GO_Central"/>
</dbReference>
<organism evidence="4 5">
    <name type="scientific">Klebsormidium nitens</name>
    <name type="common">Green alga</name>
    <name type="synonym">Ulothrix nitens</name>
    <dbReference type="NCBI Taxonomy" id="105231"/>
    <lineage>
        <taxon>Eukaryota</taxon>
        <taxon>Viridiplantae</taxon>
        <taxon>Streptophyta</taxon>
        <taxon>Klebsormidiophyceae</taxon>
        <taxon>Klebsormidiales</taxon>
        <taxon>Klebsormidiaceae</taxon>
        <taxon>Klebsormidium</taxon>
    </lineage>
</organism>
<dbReference type="Gene3D" id="1.10.472.80">
    <property type="entry name" value="Ypt/Rab-GAP domain of gyp1p, domain 3"/>
    <property type="match status" value="1"/>
</dbReference>
<dbReference type="Proteomes" id="UP000054558">
    <property type="component" value="Unassembled WGS sequence"/>
</dbReference>
<dbReference type="OMA" id="EQKEMNG"/>
<dbReference type="STRING" id="105231.A0A1Y1HZL0"/>
<evidence type="ECO:0000313" key="5">
    <source>
        <dbReference type="Proteomes" id="UP000054558"/>
    </source>
</evidence>
<dbReference type="SMART" id="SM00164">
    <property type="entry name" value="TBC"/>
    <property type="match status" value="1"/>
</dbReference>
<keyword evidence="5" id="KW-1185">Reference proteome</keyword>
<sequence length="849" mass="92419">MFKKGQPKTPIKVPAAPLSRDIYGFAVRPQHAEKYKEYGPIYQEEERERAERWESFLQRTISSADSGMLRPATPTNADQDEPVGEESDDERRSRSLKSQASNLSASGSEGGSRDWTSQVQKEWPSSLRMSLWPVERAIDARDKKRARQERRQAAAAAGGTQHEVTVNGAIESEADGNQSEAVVESADGVRVDGTANESSDNEKEEECAWEDELRALVKGGVPMYLRGELWQLFAGAKKRQVPGHYQALLLLLADGGGSGDGVGGLLEPAKLDPQSPYKISQKDENVMEKWTAQIEKDLPRTFPGHPVLDGGGRDALRRLLTAFARHNPDVGYCQGMNFLAALLLLLMPEEAAFWTLTALVDDLLHGYYSHNMIEAQVDQLVLEELLRLRFPTVVSHLDTLGVAVHWVSAPWFLSVFVNVLPWESVLRVWDVLLFEDDRTMLFRTALALIDMNAPPLTAVRDAGDAVSLLQSLAAGTFDSSALVLTACGAFADVESAALEVRAAVHRPQVTEEAERRQAEREAAMRSPSPPPAELRSGGEPSTSSKAETTPRGLARGVSKLWRTKTDASGGESSPGFRPPGTPEHAAAQTEEQGSEVDDLRAQIAWLKKELVAALEKESAASIRADELEAALVQVADKRHLDETKRSLQAQVEELTAAGERLQAELDAARASLREREAQAHQMTEVLAKIDQEHRETEEARVHAEADVVRYRHTQAALEAQVGILQANLAAVEERARQAENMLEAISRSALEAGASRSGHASPLPAGSPATGSPAQPPATAESFGKKALFGLTMKWRGAAEKKGPVQAKEVSSQNGSESTAESAKESSKISDDLQQDPDEKEGSLEAVPL</sequence>
<dbReference type="InterPro" id="IPR000195">
    <property type="entry name" value="Rab-GAP-TBC_dom"/>
</dbReference>
<keyword evidence="1" id="KW-0175">Coiled coil</keyword>
<dbReference type="Gene3D" id="1.10.10.750">
    <property type="entry name" value="Ypt/Rab-GAP domain of gyp1p, domain 1"/>
    <property type="match status" value="1"/>
</dbReference>
<dbReference type="PANTHER" id="PTHR47219">
    <property type="entry name" value="RAB GTPASE-ACTIVATING PROTEIN 1-LIKE"/>
    <property type="match status" value="1"/>
</dbReference>
<name>A0A1Y1HZL0_KLENI</name>
<feature type="coiled-coil region" evidence="1">
    <location>
        <begin position="596"/>
        <end position="748"/>
    </location>
</feature>
<dbReference type="EMBL" id="DF237058">
    <property type="protein sequence ID" value="GAQ82371.1"/>
    <property type="molecule type" value="Genomic_DNA"/>
</dbReference>
<feature type="compositionally biased region" description="Polar residues" evidence="2">
    <location>
        <begin position="96"/>
        <end position="107"/>
    </location>
</feature>
<evidence type="ECO:0000256" key="1">
    <source>
        <dbReference type="SAM" id="Coils"/>
    </source>
</evidence>
<dbReference type="PANTHER" id="PTHR47219:SF20">
    <property type="entry name" value="TBC1 DOMAIN FAMILY MEMBER 2B"/>
    <property type="match status" value="1"/>
</dbReference>
<feature type="compositionally biased region" description="Basic and acidic residues" evidence="2">
    <location>
        <begin position="822"/>
        <end position="831"/>
    </location>
</feature>
<dbReference type="Pfam" id="PF00566">
    <property type="entry name" value="RabGAP-TBC"/>
    <property type="match status" value="1"/>
</dbReference>